<comment type="similarity">
    <text evidence="2 10">Belongs to the ABC-4 integral membrane protein family. FtsX subfamily.</text>
</comment>
<evidence type="ECO:0000256" key="8">
    <source>
        <dbReference type="ARBA" id="ARBA00023136"/>
    </source>
</evidence>
<keyword evidence="5 10" id="KW-0132">Cell division</keyword>
<evidence type="ECO:0000256" key="6">
    <source>
        <dbReference type="ARBA" id="ARBA00022692"/>
    </source>
</evidence>
<evidence type="ECO:0000256" key="11">
    <source>
        <dbReference type="SAM" id="Phobius"/>
    </source>
</evidence>
<dbReference type="PANTHER" id="PTHR47755">
    <property type="entry name" value="CELL DIVISION PROTEIN FTSX"/>
    <property type="match status" value="1"/>
</dbReference>
<dbReference type="Pfam" id="PF18075">
    <property type="entry name" value="FtsX_ECD"/>
    <property type="match status" value="1"/>
</dbReference>
<feature type="transmembrane region" description="Helical" evidence="11">
    <location>
        <begin position="21"/>
        <end position="44"/>
    </location>
</feature>
<sequence length="300" mass="33141">MLIRNLKRMFTDAVRSVVRNGFMSIASILVSVACLFVFGVFTMLTININYMGEQAANQCQIQVFVDESITDEAVINGIRDQIKKNQYVKDLTYQSGDDLFNEYVASIPKDQQAYFSGVPSSIISDIFKVTLTDISQTKSVADYIAKIDGVKSVKSFDKLTTNVQRITKTVRNISIWVVIIFAFISIFIISNTIKLTVHNRRKEINIMKYVGATDSFIRGPFVTEGMLVGFIAAVIAFFLTEYCYNSLLKFIGGSAVSGTTIIAFKTFSDMALIIAGGYLAIGIGLGAIGSAVSMRKYLKV</sequence>
<evidence type="ECO:0000256" key="4">
    <source>
        <dbReference type="ARBA" id="ARBA00022475"/>
    </source>
</evidence>
<evidence type="ECO:0000313" key="14">
    <source>
        <dbReference type="EMBL" id="MBC8596120.1"/>
    </source>
</evidence>
<reference evidence="14" key="1">
    <citation type="submission" date="2020-08" db="EMBL/GenBank/DDBJ databases">
        <title>Genome public.</title>
        <authorList>
            <person name="Liu C."/>
            <person name="Sun Q."/>
        </authorList>
    </citation>
    <scope>NUCLEOTIDE SEQUENCE</scope>
    <source>
        <strain evidence="14">NSJ-50</strain>
    </source>
</reference>
<keyword evidence="9 10" id="KW-0131">Cell cycle</keyword>
<dbReference type="NCBIfam" id="NF038347">
    <property type="entry name" value="FtsX_Gpos"/>
    <property type="match status" value="1"/>
</dbReference>
<dbReference type="EMBL" id="JACRTE010000004">
    <property type="protein sequence ID" value="MBC8596120.1"/>
    <property type="molecule type" value="Genomic_DNA"/>
</dbReference>
<keyword evidence="4 10" id="KW-1003">Cell membrane</keyword>
<evidence type="ECO:0000256" key="1">
    <source>
        <dbReference type="ARBA" id="ARBA00004651"/>
    </source>
</evidence>
<keyword evidence="8 10" id="KW-0472">Membrane</keyword>
<evidence type="ECO:0000256" key="5">
    <source>
        <dbReference type="ARBA" id="ARBA00022618"/>
    </source>
</evidence>
<organism evidence="14 15">
    <name type="scientific">Qingrenia yutianensis</name>
    <dbReference type="NCBI Taxonomy" id="2763676"/>
    <lineage>
        <taxon>Bacteria</taxon>
        <taxon>Bacillati</taxon>
        <taxon>Bacillota</taxon>
        <taxon>Clostridia</taxon>
        <taxon>Eubacteriales</taxon>
        <taxon>Oscillospiraceae</taxon>
        <taxon>Qingrenia</taxon>
    </lineage>
</organism>
<dbReference type="Pfam" id="PF02687">
    <property type="entry name" value="FtsX"/>
    <property type="match status" value="1"/>
</dbReference>
<feature type="transmembrane region" description="Helical" evidence="11">
    <location>
        <begin position="216"/>
        <end position="240"/>
    </location>
</feature>
<evidence type="ECO:0000256" key="9">
    <source>
        <dbReference type="ARBA" id="ARBA00023306"/>
    </source>
</evidence>
<name>A0A926F8Y4_9FIRM</name>
<evidence type="ECO:0000259" key="12">
    <source>
        <dbReference type="Pfam" id="PF02687"/>
    </source>
</evidence>
<feature type="transmembrane region" description="Helical" evidence="11">
    <location>
        <begin position="173"/>
        <end position="195"/>
    </location>
</feature>
<comment type="function">
    <text evidence="10">Part of the ABC transporter FtsEX involved in asymmetric cellular division facilitating the initiation of sporulation.</text>
</comment>
<evidence type="ECO:0000256" key="7">
    <source>
        <dbReference type="ARBA" id="ARBA00022989"/>
    </source>
</evidence>
<gene>
    <name evidence="14" type="ORF">H8706_04460</name>
</gene>
<dbReference type="InterPro" id="IPR040690">
    <property type="entry name" value="FtsX_ECD"/>
</dbReference>
<proteinExistence type="inferred from homology"/>
<evidence type="ECO:0000256" key="10">
    <source>
        <dbReference type="PIRNR" id="PIRNR003097"/>
    </source>
</evidence>
<dbReference type="RefSeq" id="WP_178347339.1">
    <property type="nucleotide sequence ID" value="NZ_JACRTE010000004.1"/>
</dbReference>
<protein>
    <recommendedName>
        <fullName evidence="3 10">Cell division protein FtsX</fullName>
    </recommendedName>
</protein>
<keyword evidence="15" id="KW-1185">Reference proteome</keyword>
<comment type="subcellular location">
    <subcellularLocation>
        <location evidence="1">Cell membrane</location>
        <topology evidence="1">Multi-pass membrane protein</topology>
    </subcellularLocation>
</comment>
<dbReference type="PIRSF" id="PIRSF003097">
    <property type="entry name" value="FtsX"/>
    <property type="match status" value="1"/>
</dbReference>
<dbReference type="PROSITE" id="PS51257">
    <property type="entry name" value="PROKAR_LIPOPROTEIN"/>
    <property type="match status" value="1"/>
</dbReference>
<dbReference type="GO" id="GO:0051301">
    <property type="term" value="P:cell division"/>
    <property type="evidence" value="ECO:0007669"/>
    <property type="project" value="UniProtKB-KW"/>
</dbReference>
<comment type="caution">
    <text evidence="14">The sequence shown here is derived from an EMBL/GenBank/DDBJ whole genome shotgun (WGS) entry which is preliminary data.</text>
</comment>
<evidence type="ECO:0000259" key="13">
    <source>
        <dbReference type="Pfam" id="PF18075"/>
    </source>
</evidence>
<dbReference type="InterPro" id="IPR004513">
    <property type="entry name" value="FtsX"/>
</dbReference>
<evidence type="ECO:0000256" key="2">
    <source>
        <dbReference type="ARBA" id="ARBA00007379"/>
    </source>
</evidence>
<keyword evidence="6 11" id="KW-0812">Transmembrane</keyword>
<dbReference type="Proteomes" id="UP000647416">
    <property type="component" value="Unassembled WGS sequence"/>
</dbReference>
<feature type="transmembrane region" description="Helical" evidence="11">
    <location>
        <begin position="271"/>
        <end position="292"/>
    </location>
</feature>
<dbReference type="InterPro" id="IPR003838">
    <property type="entry name" value="ABC3_permease_C"/>
</dbReference>
<keyword evidence="7 11" id="KW-1133">Transmembrane helix</keyword>
<dbReference type="GO" id="GO:0005886">
    <property type="term" value="C:plasma membrane"/>
    <property type="evidence" value="ECO:0007669"/>
    <property type="project" value="UniProtKB-SubCell"/>
</dbReference>
<feature type="domain" description="ABC3 transporter permease C-terminal" evidence="12">
    <location>
        <begin position="177"/>
        <end position="293"/>
    </location>
</feature>
<dbReference type="Gene3D" id="3.30.70.3040">
    <property type="match status" value="1"/>
</dbReference>
<evidence type="ECO:0000256" key="3">
    <source>
        <dbReference type="ARBA" id="ARBA00021907"/>
    </source>
</evidence>
<dbReference type="AlphaFoldDB" id="A0A926F8Y4"/>
<evidence type="ECO:0000313" key="15">
    <source>
        <dbReference type="Proteomes" id="UP000647416"/>
    </source>
</evidence>
<dbReference type="InterPro" id="IPR058204">
    <property type="entry name" value="FtsX_firmicutes-type"/>
</dbReference>
<accession>A0A926F8Y4</accession>
<dbReference type="PANTHER" id="PTHR47755:SF1">
    <property type="entry name" value="CELL DIVISION PROTEIN FTSX"/>
    <property type="match status" value="1"/>
</dbReference>
<feature type="domain" description="FtsX extracellular" evidence="13">
    <location>
        <begin position="60"/>
        <end position="153"/>
    </location>
</feature>